<dbReference type="WBParaSite" id="HPBE_0000932101-mRNA-1">
    <property type="protein sequence ID" value="HPBE_0000932101-mRNA-1"/>
    <property type="gene ID" value="HPBE_0000932101"/>
</dbReference>
<evidence type="ECO:0000313" key="2">
    <source>
        <dbReference type="EMBL" id="VDO80188.1"/>
    </source>
</evidence>
<dbReference type="Gene3D" id="1.10.10.1450">
    <property type="match status" value="1"/>
</dbReference>
<dbReference type="InterPro" id="IPR041426">
    <property type="entry name" value="Mos1_HTH"/>
</dbReference>
<evidence type="ECO:0000313" key="3">
    <source>
        <dbReference type="Proteomes" id="UP000050761"/>
    </source>
</evidence>
<gene>
    <name evidence="2" type="ORF">HPBE_LOCUS9322</name>
</gene>
<reference evidence="4" key="2">
    <citation type="submission" date="2019-09" db="UniProtKB">
        <authorList>
            <consortium name="WormBaseParasite"/>
        </authorList>
    </citation>
    <scope>IDENTIFICATION</scope>
</reference>
<keyword evidence="3" id="KW-1185">Reference proteome</keyword>
<dbReference type="Proteomes" id="UP000050761">
    <property type="component" value="Unassembled WGS sequence"/>
</dbReference>
<accession>A0A3P8BUK1</accession>
<protein>
    <submittedName>
        <fullName evidence="4">HTH_48 domain-containing protein</fullName>
    </submittedName>
</protein>
<dbReference type="Pfam" id="PF17906">
    <property type="entry name" value="HTH_48"/>
    <property type="match status" value="1"/>
</dbReference>
<dbReference type="OrthoDB" id="616263at2759"/>
<dbReference type="AlphaFoldDB" id="A0A183FP28"/>
<feature type="domain" description="Mos1 transposase HTH" evidence="1">
    <location>
        <begin position="4"/>
        <end position="38"/>
    </location>
</feature>
<evidence type="ECO:0000313" key="4">
    <source>
        <dbReference type="WBParaSite" id="HPBE_0000932101-mRNA-1"/>
    </source>
</evidence>
<name>A0A183FP28_HELPZ</name>
<evidence type="ECO:0000259" key="1">
    <source>
        <dbReference type="Pfam" id="PF17906"/>
    </source>
</evidence>
<reference evidence="2 3" key="1">
    <citation type="submission" date="2018-11" db="EMBL/GenBank/DDBJ databases">
        <authorList>
            <consortium name="Pathogen Informatics"/>
        </authorList>
    </citation>
    <scope>NUCLEOTIDE SEQUENCE [LARGE SCALE GENOMIC DNA]</scope>
</reference>
<organism evidence="3 4">
    <name type="scientific">Heligmosomoides polygyrus</name>
    <name type="common">Parasitic roundworm</name>
    <dbReference type="NCBI Taxonomy" id="6339"/>
    <lineage>
        <taxon>Eukaryota</taxon>
        <taxon>Metazoa</taxon>
        <taxon>Ecdysozoa</taxon>
        <taxon>Nematoda</taxon>
        <taxon>Chromadorea</taxon>
        <taxon>Rhabditida</taxon>
        <taxon>Rhabditina</taxon>
        <taxon>Rhabditomorpha</taxon>
        <taxon>Strongyloidea</taxon>
        <taxon>Heligmosomidae</taxon>
        <taxon>Heligmosomoides</taxon>
    </lineage>
</organism>
<proteinExistence type="predicted"/>
<accession>A0A183FP28</accession>
<sequence length="94" mass="10602">MENGHNAPTAARNVNTAFGEDFAKERNDRLWFERFRSGGHGGCGSASTVRKPAQCFGFDGITTSRYGKVKEMEKWIPHELTVGQMLKRHATLFR</sequence>
<dbReference type="EMBL" id="UZAH01026403">
    <property type="protein sequence ID" value="VDO80188.1"/>
    <property type="molecule type" value="Genomic_DNA"/>
</dbReference>